<dbReference type="PANTHER" id="PTHR43301:SF3">
    <property type="entry name" value="ARABINAN ENDO-1,5-ALPHA-L-ARABINOSIDASE A-RELATED"/>
    <property type="match status" value="1"/>
</dbReference>
<comment type="similarity">
    <text evidence="2 5">Belongs to the glycosyl hydrolase 43 family.</text>
</comment>
<gene>
    <name evidence="6" type="ORF">SAMN05216552_103339</name>
</gene>
<dbReference type="PROSITE" id="PS51257">
    <property type="entry name" value="PROKAR_LIPOPROTEIN"/>
    <property type="match status" value="1"/>
</dbReference>
<dbReference type="InterPro" id="IPR006710">
    <property type="entry name" value="Glyco_hydro_43"/>
</dbReference>
<evidence type="ECO:0000256" key="1">
    <source>
        <dbReference type="ARBA" id="ARBA00004834"/>
    </source>
</evidence>
<evidence type="ECO:0000256" key="5">
    <source>
        <dbReference type="RuleBase" id="RU361187"/>
    </source>
</evidence>
<dbReference type="EMBL" id="FPBO01000033">
    <property type="protein sequence ID" value="SFV11130.1"/>
    <property type="molecule type" value="Genomic_DNA"/>
</dbReference>
<dbReference type="CDD" id="cd08983">
    <property type="entry name" value="GH43_Bt3655-like"/>
    <property type="match status" value="1"/>
</dbReference>
<dbReference type="InterPro" id="IPR050727">
    <property type="entry name" value="GH43_arabinanases"/>
</dbReference>
<comment type="pathway">
    <text evidence="1">Glycan metabolism; L-arabinan degradation.</text>
</comment>
<protein>
    <submittedName>
        <fullName evidence="6">Glycosyl hydrolases family 43</fullName>
    </submittedName>
</protein>
<dbReference type="Pfam" id="PF04616">
    <property type="entry name" value="Glyco_hydro_43"/>
    <property type="match status" value="1"/>
</dbReference>
<organism evidence="6 7">
    <name type="scientific">Pseudoduganella namucuonensis</name>
    <dbReference type="NCBI Taxonomy" id="1035707"/>
    <lineage>
        <taxon>Bacteria</taxon>
        <taxon>Pseudomonadati</taxon>
        <taxon>Pseudomonadota</taxon>
        <taxon>Betaproteobacteria</taxon>
        <taxon>Burkholderiales</taxon>
        <taxon>Oxalobacteraceae</taxon>
        <taxon>Telluria group</taxon>
        <taxon>Pseudoduganella</taxon>
    </lineage>
</organism>
<dbReference type="Gene3D" id="2.115.10.20">
    <property type="entry name" value="Glycosyl hydrolase domain, family 43"/>
    <property type="match status" value="1"/>
</dbReference>
<dbReference type="STRING" id="1035707.SAMN05216552_103339"/>
<proteinExistence type="inferred from homology"/>
<accession>A0A1I7LNH1</accession>
<keyword evidence="7" id="KW-1185">Reference proteome</keyword>
<dbReference type="GO" id="GO:0004553">
    <property type="term" value="F:hydrolase activity, hydrolyzing O-glycosyl compounds"/>
    <property type="evidence" value="ECO:0007669"/>
    <property type="project" value="InterPro"/>
</dbReference>
<dbReference type="SUPFAM" id="SSF75005">
    <property type="entry name" value="Arabinanase/levansucrase/invertase"/>
    <property type="match status" value="2"/>
</dbReference>
<evidence type="ECO:0000256" key="4">
    <source>
        <dbReference type="ARBA" id="ARBA00023295"/>
    </source>
</evidence>
<keyword evidence="3 5" id="KW-0378">Hydrolase</keyword>
<sequence>MIQWRKLAAATGRWTLTGAIALLAGCAIQPPAAPDEYVFAYFIQNGEDGLHLAASKDGYQWDKLNGGASYLQPVVGKSKLMRDPCIVRGPDGTYHMVWTSGWNENNIGYASSKDLVNWSPQKELPVMAHAPGVLNSWAPEIVYDDKRGEFLIFWSSTVPGAFPETAGSSEEKYNHRIYATTTRDFATFAPTFLFYDPGFSVIDASFVRSKLGDLWLVKDETLKPPKKYLQAAAAPDLRGPFGKLGERISPAGVWVEGPTGLQLGQDVVIYYDAYQTKHYGALRSRDLVNWEDVTDKMRFPDEGTPARMRHGTAIAVPAALAAKLRATTTAAKAAGQ</sequence>
<evidence type="ECO:0000313" key="7">
    <source>
        <dbReference type="Proteomes" id="UP000199391"/>
    </source>
</evidence>
<dbReference type="Proteomes" id="UP000199391">
    <property type="component" value="Unassembled WGS sequence"/>
</dbReference>
<dbReference type="InterPro" id="IPR023296">
    <property type="entry name" value="Glyco_hydro_beta-prop_sf"/>
</dbReference>
<dbReference type="GO" id="GO:0005975">
    <property type="term" value="P:carbohydrate metabolic process"/>
    <property type="evidence" value="ECO:0007669"/>
    <property type="project" value="InterPro"/>
</dbReference>
<dbReference type="RefSeq" id="WP_093558668.1">
    <property type="nucleotide sequence ID" value="NZ_FPBO01000033.1"/>
</dbReference>
<dbReference type="OrthoDB" id="191551at2"/>
<name>A0A1I7LNH1_9BURK</name>
<evidence type="ECO:0000256" key="3">
    <source>
        <dbReference type="ARBA" id="ARBA00022801"/>
    </source>
</evidence>
<evidence type="ECO:0000256" key="2">
    <source>
        <dbReference type="ARBA" id="ARBA00009865"/>
    </source>
</evidence>
<evidence type="ECO:0000313" key="6">
    <source>
        <dbReference type="EMBL" id="SFV11130.1"/>
    </source>
</evidence>
<dbReference type="PANTHER" id="PTHR43301">
    <property type="entry name" value="ARABINAN ENDO-1,5-ALPHA-L-ARABINOSIDASE"/>
    <property type="match status" value="1"/>
</dbReference>
<dbReference type="AlphaFoldDB" id="A0A1I7LNH1"/>
<keyword evidence="4 5" id="KW-0326">Glycosidase</keyword>
<reference evidence="7" key="1">
    <citation type="submission" date="2016-10" db="EMBL/GenBank/DDBJ databases">
        <authorList>
            <person name="Varghese N."/>
            <person name="Submissions S."/>
        </authorList>
    </citation>
    <scope>NUCLEOTIDE SEQUENCE [LARGE SCALE GENOMIC DNA]</scope>
    <source>
        <strain evidence="7">CGMCC 1.11014</strain>
    </source>
</reference>